<reference evidence="2" key="2">
    <citation type="journal article" date="2024" name="Plant">
        <title>Genomic evolution and insights into agronomic trait innovations of Sesamum species.</title>
        <authorList>
            <person name="Miao H."/>
            <person name="Wang L."/>
            <person name="Qu L."/>
            <person name="Liu H."/>
            <person name="Sun Y."/>
            <person name="Le M."/>
            <person name="Wang Q."/>
            <person name="Wei S."/>
            <person name="Zheng Y."/>
            <person name="Lin W."/>
            <person name="Duan Y."/>
            <person name="Cao H."/>
            <person name="Xiong S."/>
            <person name="Wang X."/>
            <person name="Wei L."/>
            <person name="Li C."/>
            <person name="Ma Q."/>
            <person name="Ju M."/>
            <person name="Zhao R."/>
            <person name="Li G."/>
            <person name="Mu C."/>
            <person name="Tian Q."/>
            <person name="Mei H."/>
            <person name="Zhang T."/>
            <person name="Gao T."/>
            <person name="Zhang H."/>
        </authorList>
    </citation>
    <scope>NUCLEOTIDE SEQUENCE</scope>
    <source>
        <strain evidence="2">G02</strain>
    </source>
</reference>
<organism evidence="2">
    <name type="scientific">Sesamum radiatum</name>
    <name type="common">Black benniseed</name>
    <dbReference type="NCBI Taxonomy" id="300843"/>
    <lineage>
        <taxon>Eukaryota</taxon>
        <taxon>Viridiplantae</taxon>
        <taxon>Streptophyta</taxon>
        <taxon>Embryophyta</taxon>
        <taxon>Tracheophyta</taxon>
        <taxon>Spermatophyta</taxon>
        <taxon>Magnoliopsida</taxon>
        <taxon>eudicotyledons</taxon>
        <taxon>Gunneridae</taxon>
        <taxon>Pentapetalae</taxon>
        <taxon>asterids</taxon>
        <taxon>lamiids</taxon>
        <taxon>Lamiales</taxon>
        <taxon>Pedaliaceae</taxon>
        <taxon>Sesamum</taxon>
    </lineage>
</organism>
<dbReference type="PANTHER" id="PTHR33645">
    <property type="entry name" value="AMINOPEPTIDASE (DUF3754)"/>
    <property type="match status" value="1"/>
</dbReference>
<sequence>MSASLQIVRCFSAVSVSSSSSYQCGAAPVRISCSVQEALPSQIKPPLPPPTTQPDKRVSNTEADSSSRSVIKLPRQRYISVSKSGLMDAIISTMFPSPQEALQFLSLSQCLDSILHAEHKTILEEMRADFDATLSTKSNRFSPDGFPSLARKDVANQESGAPLNNCKSDDKEQEDKADTEMLMSSDFTRDLKQLFDFSFKTAKRSPIKRSRVAIPGRFEHAFMKLLCNAEFEELSPRDLMLTSALNTDYLLTLPIYVDWKKASESNAIIFRRGYATERQKGLLIAEKLDYLQSKLLQNFFALIAKPLGKFGVWLNEVFKSITQKQDTEVLDYKLMLWLKELSLSLKPQSYDQISDLKGVDILSVIVQFWEAAQKAVTRLKGILSEVGPRERLLRKFLAWIGVVPSAPEQAFDFNLDCTGPESNLSPSFLSRISLGDIWKPASPKSCGNDFRKMLSTAISILFSQSILQEESTTSTDLDAMIAHEHFVSCFMKLEKVETFGASFQELILFYAEEIEERESTGQIEVPTLQMKIYERIPIPDLPVVFPHKKLSFRILDTVRLDVATILGLLAYFFSYKFEDILSSPSAVLLDAIAASALVIYVTRVLLGYKQTRDRYQLLVNRTLHEKTVASGFGSIHFLLDASEQQQYKEAILVYATLLKAENNQVTSTRTIGDKCETFIYNVFKEKVEMPVDKAIDTLMRLGLVIKKVVDGQIILQAIPCSRACIILRDHWNSLIK</sequence>
<protein>
    <submittedName>
        <fullName evidence="2">Uncharacterized protein</fullName>
    </submittedName>
</protein>
<gene>
    <name evidence="2" type="ORF">Sradi_4659200</name>
</gene>
<dbReference type="EMBL" id="JACGWJ010000020">
    <property type="protein sequence ID" value="KAL0341424.1"/>
    <property type="molecule type" value="Genomic_DNA"/>
</dbReference>
<reference evidence="2" key="1">
    <citation type="submission" date="2020-06" db="EMBL/GenBank/DDBJ databases">
        <authorList>
            <person name="Li T."/>
            <person name="Hu X."/>
            <person name="Zhang T."/>
            <person name="Song X."/>
            <person name="Zhang H."/>
            <person name="Dai N."/>
            <person name="Sheng W."/>
            <person name="Hou X."/>
            <person name="Wei L."/>
        </authorList>
    </citation>
    <scope>NUCLEOTIDE SEQUENCE</scope>
    <source>
        <strain evidence="2">G02</strain>
        <tissue evidence="2">Leaf</tissue>
    </source>
</reference>
<dbReference type="AlphaFoldDB" id="A0AAW2NEV0"/>
<dbReference type="InterPro" id="IPR022227">
    <property type="entry name" value="DUF3754"/>
</dbReference>
<accession>A0AAW2NEV0</accession>
<feature type="region of interest" description="Disordered" evidence="1">
    <location>
        <begin position="40"/>
        <end position="68"/>
    </location>
</feature>
<dbReference type="Pfam" id="PF12576">
    <property type="entry name" value="DUF3754"/>
    <property type="match status" value="1"/>
</dbReference>
<proteinExistence type="predicted"/>
<dbReference type="PANTHER" id="PTHR33645:SF2">
    <property type="entry name" value="FAMILY PROTEIN, PUTATIVE (DUF3754)-RELATED"/>
    <property type="match status" value="1"/>
</dbReference>
<comment type="caution">
    <text evidence="2">The sequence shown here is derived from an EMBL/GenBank/DDBJ whole genome shotgun (WGS) entry which is preliminary data.</text>
</comment>
<feature type="compositionally biased region" description="Pro residues" evidence="1">
    <location>
        <begin position="43"/>
        <end position="52"/>
    </location>
</feature>
<evidence type="ECO:0000313" key="2">
    <source>
        <dbReference type="EMBL" id="KAL0341424.1"/>
    </source>
</evidence>
<evidence type="ECO:0000256" key="1">
    <source>
        <dbReference type="SAM" id="MobiDB-lite"/>
    </source>
</evidence>
<name>A0AAW2NEV0_SESRA</name>